<dbReference type="AlphaFoldDB" id="A0A9P6B3G8"/>
<dbReference type="EMBL" id="MU128941">
    <property type="protein sequence ID" value="KAF9516270.1"/>
    <property type="molecule type" value="Genomic_DNA"/>
</dbReference>
<sequence>MSNLAILGLYACEETCPSTAYIGTQMGKARDGYDDTDHRSGVPLVRTDNRRGRASQLLLKNSISPNPASASPSQATFLPPFHIGMTLQPRKFRKSSHIRQHIFKTGKVTGTCKFYHQSIKSPRDPKGHCGPEGPKQFNLTFYATLIQPHSWHTVMHTQTCFF</sequence>
<organism evidence="1 2">
    <name type="scientific">Hydnum rufescens UP504</name>
    <dbReference type="NCBI Taxonomy" id="1448309"/>
    <lineage>
        <taxon>Eukaryota</taxon>
        <taxon>Fungi</taxon>
        <taxon>Dikarya</taxon>
        <taxon>Basidiomycota</taxon>
        <taxon>Agaricomycotina</taxon>
        <taxon>Agaricomycetes</taxon>
        <taxon>Cantharellales</taxon>
        <taxon>Hydnaceae</taxon>
        <taxon>Hydnum</taxon>
    </lineage>
</organism>
<comment type="caution">
    <text evidence="1">The sequence shown here is derived from an EMBL/GenBank/DDBJ whole genome shotgun (WGS) entry which is preliminary data.</text>
</comment>
<dbReference type="Proteomes" id="UP000886523">
    <property type="component" value="Unassembled WGS sequence"/>
</dbReference>
<reference evidence="1" key="1">
    <citation type="journal article" date="2020" name="Nat. Commun.">
        <title>Large-scale genome sequencing of mycorrhizal fungi provides insights into the early evolution of symbiotic traits.</title>
        <authorList>
            <person name="Miyauchi S."/>
            <person name="Kiss E."/>
            <person name="Kuo A."/>
            <person name="Drula E."/>
            <person name="Kohler A."/>
            <person name="Sanchez-Garcia M."/>
            <person name="Morin E."/>
            <person name="Andreopoulos B."/>
            <person name="Barry K.W."/>
            <person name="Bonito G."/>
            <person name="Buee M."/>
            <person name="Carver A."/>
            <person name="Chen C."/>
            <person name="Cichocki N."/>
            <person name="Clum A."/>
            <person name="Culley D."/>
            <person name="Crous P.W."/>
            <person name="Fauchery L."/>
            <person name="Girlanda M."/>
            <person name="Hayes R.D."/>
            <person name="Keri Z."/>
            <person name="LaButti K."/>
            <person name="Lipzen A."/>
            <person name="Lombard V."/>
            <person name="Magnuson J."/>
            <person name="Maillard F."/>
            <person name="Murat C."/>
            <person name="Nolan M."/>
            <person name="Ohm R.A."/>
            <person name="Pangilinan J."/>
            <person name="Pereira M.F."/>
            <person name="Perotto S."/>
            <person name="Peter M."/>
            <person name="Pfister S."/>
            <person name="Riley R."/>
            <person name="Sitrit Y."/>
            <person name="Stielow J.B."/>
            <person name="Szollosi G."/>
            <person name="Zifcakova L."/>
            <person name="Stursova M."/>
            <person name="Spatafora J.W."/>
            <person name="Tedersoo L."/>
            <person name="Vaario L.M."/>
            <person name="Yamada A."/>
            <person name="Yan M."/>
            <person name="Wang P."/>
            <person name="Xu J."/>
            <person name="Bruns T."/>
            <person name="Baldrian P."/>
            <person name="Vilgalys R."/>
            <person name="Dunand C."/>
            <person name="Henrissat B."/>
            <person name="Grigoriev I.V."/>
            <person name="Hibbett D."/>
            <person name="Nagy L.G."/>
            <person name="Martin F.M."/>
        </authorList>
    </citation>
    <scope>NUCLEOTIDE SEQUENCE</scope>
    <source>
        <strain evidence="1">UP504</strain>
    </source>
</reference>
<accession>A0A9P6B3G8</accession>
<name>A0A9P6B3G8_9AGAM</name>
<proteinExistence type="predicted"/>
<keyword evidence="2" id="KW-1185">Reference proteome</keyword>
<evidence type="ECO:0000313" key="1">
    <source>
        <dbReference type="EMBL" id="KAF9516270.1"/>
    </source>
</evidence>
<evidence type="ECO:0000313" key="2">
    <source>
        <dbReference type="Proteomes" id="UP000886523"/>
    </source>
</evidence>
<protein>
    <submittedName>
        <fullName evidence="1">Uncharacterized protein</fullName>
    </submittedName>
</protein>
<gene>
    <name evidence="1" type="ORF">BS47DRAFT_689168</name>
</gene>